<dbReference type="Gene3D" id="2.160.10.10">
    <property type="entry name" value="Hexapeptide repeat proteins"/>
    <property type="match status" value="1"/>
</dbReference>
<accession>A0A6B7PWB1</accession>
<dbReference type="PANTHER" id="PTHR42811">
    <property type="entry name" value="SERINE ACETYLTRANSFERASE"/>
    <property type="match status" value="1"/>
</dbReference>
<keyword evidence="1" id="KW-0808">Transferase</keyword>
<dbReference type="InterPro" id="IPR011004">
    <property type="entry name" value="Trimer_LpxA-like_sf"/>
</dbReference>
<dbReference type="SUPFAM" id="SSF51161">
    <property type="entry name" value="Trimeric LpxA-like enzymes"/>
    <property type="match status" value="1"/>
</dbReference>
<organism evidence="1">
    <name type="scientific">Pseudomonas monteilii</name>
    <dbReference type="NCBI Taxonomy" id="76759"/>
    <lineage>
        <taxon>Bacteria</taxon>
        <taxon>Pseudomonadati</taxon>
        <taxon>Pseudomonadota</taxon>
        <taxon>Gammaproteobacteria</taxon>
        <taxon>Pseudomonadales</taxon>
        <taxon>Pseudomonadaceae</taxon>
        <taxon>Pseudomonas</taxon>
    </lineage>
</organism>
<dbReference type="AlphaFoldDB" id="A0A6B7PWB1"/>
<dbReference type="EMBL" id="MN310371">
    <property type="protein sequence ID" value="QFX76345.1"/>
    <property type="molecule type" value="Genomic_DNA"/>
</dbReference>
<proteinExistence type="predicted"/>
<keyword evidence="1" id="KW-0012">Acyltransferase</keyword>
<evidence type="ECO:0000313" key="1">
    <source>
        <dbReference type="EMBL" id="QFX76345.1"/>
    </source>
</evidence>
<dbReference type="EC" id="2.3.1.30" evidence="1"/>
<geneLocation type="plasmid" evidence="1">
    <name>pJ20133-VIM</name>
</geneLocation>
<protein>
    <submittedName>
        <fullName evidence="1">Serine acetyltransferase</fullName>
        <ecNumber evidence="1">2.3.1.30</ecNumber>
    </submittedName>
</protein>
<dbReference type="GO" id="GO:0009001">
    <property type="term" value="F:serine O-acetyltransferase activity"/>
    <property type="evidence" value="ECO:0007669"/>
    <property type="project" value="UniProtKB-EC"/>
</dbReference>
<sequence>MPARQFNYLVPILKYAQLLECWRMEVSNKKQPCRKTSLFFNVVKRARKYNVLRFLFLFRLAQYLHSKGGFPRAYARAMGQRLNRKYSVDIGLDAQIGPGFKIAHLPGVVISGYAQIGKNFLIRQNTTIGIKTLGRESYSLIIGDDV</sequence>
<keyword evidence="1" id="KW-0614">Plasmid</keyword>
<name>A0A6B7PWB1_9PSED</name>
<reference evidence="1" key="1">
    <citation type="submission" date="2019-08" db="EMBL/GenBank/DDBJ databases">
        <authorList>
            <person name="Zhou D."/>
            <person name="Chen F."/>
        </authorList>
    </citation>
    <scope>NUCLEOTIDE SEQUENCE</scope>
    <source>
        <strain evidence="1">QJ20133</strain>
        <plasmid evidence="1">pJ20133-VIM</plasmid>
    </source>
</reference>